<dbReference type="PATRIC" id="fig|1226633.4.peg.2043"/>
<comment type="caution">
    <text evidence="4">The sequence shown here is derived from an EMBL/GenBank/DDBJ whole genome shotgun (WGS) entry which is preliminary data.</text>
</comment>
<dbReference type="PANTHER" id="PTHR22916">
    <property type="entry name" value="GLYCOSYLTRANSFERASE"/>
    <property type="match status" value="1"/>
</dbReference>
<sequence length="321" mass="38208">MKTVDLSIIIPIYNVESYLRECLESVYAVNLLKEVILVNDGSTDHSLQIAEEFVEKYPEETVLISQKHTGVSPSEARNRGLKEAKGEYIYFMDSDDFLNPSLFEDFFAKIKGTDLDILSGNGVRYENGEFTDPITHNEHITVTENPISGREFLYRMFEADSWVDYVWLNIYRRDFLLENSFFFQEGITYEDILFSIPVFLKTKKIIHLGTRFYSYRIRENSITNTKRNYMDFFYIFNFLTDFALEEKLEHKMLTRLIVARIRGLAKQEKVFNKTIYRKLWKLPKKNWNTFRSLVDLYFRGKMIKEISYEEILNRVQKMARK</sequence>
<dbReference type="AlphaFoldDB" id="A0A017H682"/>
<dbReference type="Gene3D" id="3.90.550.10">
    <property type="entry name" value="Spore Coat Polysaccharide Biosynthesis Protein SpsA, Chain A"/>
    <property type="match status" value="1"/>
</dbReference>
<evidence type="ECO:0000256" key="1">
    <source>
        <dbReference type="ARBA" id="ARBA00022676"/>
    </source>
</evidence>
<dbReference type="Pfam" id="PF00535">
    <property type="entry name" value="Glycos_transf_2"/>
    <property type="match status" value="1"/>
</dbReference>
<evidence type="ECO:0000313" key="4">
    <source>
        <dbReference type="EMBL" id="KID48614.1"/>
    </source>
</evidence>
<dbReference type="InterPro" id="IPR029044">
    <property type="entry name" value="Nucleotide-diphossugar_trans"/>
</dbReference>
<keyword evidence="1" id="KW-0328">Glycosyltransferase</keyword>
<dbReference type="InterPro" id="IPR001173">
    <property type="entry name" value="Glyco_trans_2-like"/>
</dbReference>
<protein>
    <submittedName>
        <fullName evidence="4">Capsular polysaccharide biosynthesis protein</fullName>
    </submittedName>
</protein>
<dbReference type="Proteomes" id="UP000031184">
    <property type="component" value="Unassembled WGS sequence"/>
</dbReference>
<organism evidence="4 5">
    <name type="scientific">Fusobacterium necrophorum subsp. funduliforme B35</name>
    <dbReference type="NCBI Taxonomy" id="1226633"/>
    <lineage>
        <taxon>Bacteria</taxon>
        <taxon>Fusobacteriati</taxon>
        <taxon>Fusobacteriota</taxon>
        <taxon>Fusobacteriia</taxon>
        <taxon>Fusobacteriales</taxon>
        <taxon>Fusobacteriaceae</taxon>
        <taxon>Fusobacterium</taxon>
    </lineage>
</organism>
<evidence type="ECO:0000259" key="3">
    <source>
        <dbReference type="Pfam" id="PF00535"/>
    </source>
</evidence>
<reference evidence="4 5" key="1">
    <citation type="submission" date="2013-08" db="EMBL/GenBank/DDBJ databases">
        <title>An opportunistic ruminal bacterium that causes liver abscesses in cattle.</title>
        <authorList>
            <person name="Benahmed F.H."/>
            <person name="Rasmussen M."/>
            <person name="Harbottle H."/>
            <person name="Soppet D."/>
            <person name="Nagaraja T.G."/>
            <person name="Davidson M."/>
        </authorList>
    </citation>
    <scope>NUCLEOTIDE SEQUENCE [LARGE SCALE GENOMIC DNA]</scope>
    <source>
        <strain evidence="4 5">B35</strain>
    </source>
</reference>
<evidence type="ECO:0000313" key="5">
    <source>
        <dbReference type="Proteomes" id="UP000031184"/>
    </source>
</evidence>
<dbReference type="PANTHER" id="PTHR22916:SF51">
    <property type="entry name" value="GLYCOSYLTRANSFERASE EPSH-RELATED"/>
    <property type="match status" value="1"/>
</dbReference>
<dbReference type="GO" id="GO:0016757">
    <property type="term" value="F:glycosyltransferase activity"/>
    <property type="evidence" value="ECO:0007669"/>
    <property type="project" value="UniProtKB-KW"/>
</dbReference>
<dbReference type="CDD" id="cd00761">
    <property type="entry name" value="Glyco_tranf_GTA_type"/>
    <property type="match status" value="1"/>
</dbReference>
<evidence type="ECO:0000256" key="2">
    <source>
        <dbReference type="ARBA" id="ARBA00022679"/>
    </source>
</evidence>
<dbReference type="EMBL" id="AUZI01000023">
    <property type="protein sequence ID" value="KID48614.1"/>
    <property type="molecule type" value="Genomic_DNA"/>
</dbReference>
<dbReference type="OrthoDB" id="9807674at2"/>
<dbReference type="RefSeq" id="WP_039122385.1">
    <property type="nucleotide sequence ID" value="NZ_AOJP01000002.1"/>
</dbReference>
<name>A0A017H682_9FUSO</name>
<gene>
    <name evidence="4" type="ORF">C095_10080</name>
</gene>
<accession>A0A017H682</accession>
<feature type="domain" description="Glycosyltransferase 2-like" evidence="3">
    <location>
        <begin position="7"/>
        <end position="175"/>
    </location>
</feature>
<keyword evidence="2" id="KW-0808">Transferase</keyword>
<proteinExistence type="predicted"/>
<dbReference type="SUPFAM" id="SSF53448">
    <property type="entry name" value="Nucleotide-diphospho-sugar transferases"/>
    <property type="match status" value="1"/>
</dbReference>